<gene>
    <name evidence="1" type="ORF">T190115A13A_220012</name>
</gene>
<dbReference type="Proteomes" id="UP001497602">
    <property type="component" value="Unassembled WGS sequence"/>
</dbReference>
<evidence type="ECO:0000313" key="2">
    <source>
        <dbReference type="Proteomes" id="UP001497602"/>
    </source>
</evidence>
<protein>
    <submittedName>
        <fullName evidence="1">Uncharacterized protein</fullName>
    </submittedName>
</protein>
<comment type="caution">
    <text evidence="1">The sequence shown here is derived from an EMBL/GenBank/DDBJ whole genome shotgun (WGS) entry which is preliminary data.</text>
</comment>
<accession>A0ABM9PL90</accession>
<keyword evidence="2" id="KW-1185">Reference proteome</keyword>
<organism evidence="1 2">
    <name type="scientific">Tenacibaculum vairaonense</name>
    <dbReference type="NCBI Taxonomy" id="3137860"/>
    <lineage>
        <taxon>Bacteria</taxon>
        <taxon>Pseudomonadati</taxon>
        <taxon>Bacteroidota</taxon>
        <taxon>Flavobacteriia</taxon>
        <taxon>Flavobacteriales</taxon>
        <taxon>Flavobacteriaceae</taxon>
        <taxon>Tenacibaculum</taxon>
    </lineage>
</organism>
<name>A0ABM9PL90_9FLAO</name>
<dbReference type="EMBL" id="CAXJRC010000014">
    <property type="protein sequence ID" value="CAL2106435.1"/>
    <property type="molecule type" value="Genomic_DNA"/>
</dbReference>
<proteinExistence type="predicted"/>
<reference evidence="1 2" key="1">
    <citation type="submission" date="2024-05" db="EMBL/GenBank/DDBJ databases">
        <authorList>
            <person name="Duchaud E."/>
        </authorList>
    </citation>
    <scope>NUCLEOTIDE SEQUENCE [LARGE SCALE GENOMIC DNA]</scope>
    <source>
        <strain evidence="1">Ena-SAMPLE-TAB-13-05-2024-13:56:06:370-140305</strain>
    </source>
</reference>
<evidence type="ECO:0000313" key="1">
    <source>
        <dbReference type="EMBL" id="CAL2106435.1"/>
    </source>
</evidence>
<sequence length="40" mass="4665">MNVLIIKKRHKKSISKVGYIKIGPPSFNKFENNNFIILSF</sequence>